<keyword evidence="1" id="KW-0433">Leucine-rich repeat</keyword>
<reference evidence="4" key="1">
    <citation type="submission" date="2025-08" db="UniProtKB">
        <authorList>
            <consortium name="Ensembl"/>
        </authorList>
    </citation>
    <scope>IDENTIFICATION</scope>
</reference>
<accession>A0A8C8GVQ2</accession>
<evidence type="ECO:0000256" key="1">
    <source>
        <dbReference type="ARBA" id="ARBA00022614"/>
    </source>
</evidence>
<dbReference type="GeneTree" id="ENSGT00940000163916"/>
<evidence type="ECO:0000313" key="4">
    <source>
        <dbReference type="Ensembl" id="ENSOTSP00005054651.1"/>
    </source>
</evidence>
<dbReference type="PANTHER" id="PTHR48051">
    <property type="match status" value="1"/>
</dbReference>
<name>A0A8C8GVQ2_ONCTS</name>
<dbReference type="InterPro" id="IPR003591">
    <property type="entry name" value="Leu-rich_rpt_typical-subtyp"/>
</dbReference>
<dbReference type="PANTHER" id="PTHR48051:SF55">
    <property type="entry name" value="MALIGNANT FIBROUS HISTIOCYTOMA-AMPLIFIED SEQUENCE 1 HOMOLOG"/>
    <property type="match status" value="1"/>
</dbReference>
<keyword evidence="5" id="KW-1185">Reference proteome</keyword>
<dbReference type="Ensembl" id="ENSOTST00005059511.2">
    <property type="protein sequence ID" value="ENSOTSP00005054651.1"/>
    <property type="gene ID" value="ENSOTSG00005026462.2"/>
</dbReference>
<dbReference type="SMART" id="SM00369">
    <property type="entry name" value="LRR_TYP"/>
    <property type="match status" value="4"/>
</dbReference>
<dbReference type="Proteomes" id="UP000694402">
    <property type="component" value="Unassembled WGS sequence"/>
</dbReference>
<protein>
    <recommendedName>
        <fullName evidence="3">Disease resistance R13L4/SHOC-2-like LRR domain-containing protein</fullName>
    </recommendedName>
</protein>
<evidence type="ECO:0000259" key="3">
    <source>
        <dbReference type="Pfam" id="PF23598"/>
    </source>
</evidence>
<evidence type="ECO:0000313" key="5">
    <source>
        <dbReference type="Proteomes" id="UP000694402"/>
    </source>
</evidence>
<dbReference type="Gene3D" id="3.80.10.10">
    <property type="entry name" value="Ribonuclease Inhibitor"/>
    <property type="match status" value="1"/>
</dbReference>
<keyword evidence="2" id="KW-0677">Repeat</keyword>
<dbReference type="InterPro" id="IPR001611">
    <property type="entry name" value="Leu-rich_rpt"/>
</dbReference>
<dbReference type="GO" id="GO:0005737">
    <property type="term" value="C:cytoplasm"/>
    <property type="evidence" value="ECO:0007669"/>
    <property type="project" value="TreeGrafter"/>
</dbReference>
<dbReference type="SMART" id="SM00364">
    <property type="entry name" value="LRR_BAC"/>
    <property type="match status" value="4"/>
</dbReference>
<reference evidence="4" key="2">
    <citation type="submission" date="2025-09" db="UniProtKB">
        <authorList>
            <consortium name="Ensembl"/>
        </authorList>
    </citation>
    <scope>IDENTIFICATION</scope>
</reference>
<dbReference type="PROSITE" id="PS51450">
    <property type="entry name" value="LRR"/>
    <property type="match status" value="2"/>
</dbReference>
<sequence>MKECVIQLNIRLTLTHKKDWDLSGTKLKSVPPNLLKHADKVRRLDLQRNKLRQLNWISNLVNLRELNLSRNELVDFPLEFRSLKLLERLYMNQNNIKVIPEDVFPHLGKLQFLKLSTNRLAKLPVDLSQCHSLSYLNLSNNCLKDIQALVRLPKLKELFVERNSLTELPAQLFQKGNSELTLFKATGNPLRTPPEEVCDGGVRDIQSYFAMMEEEGPDTHTTAWTVKTMFLGSSMAGKSTLCRSLKQGGPITVHTLLQSSNIFINRSFRRSLMFY</sequence>
<dbReference type="SUPFAM" id="SSF52058">
    <property type="entry name" value="L domain-like"/>
    <property type="match status" value="1"/>
</dbReference>
<dbReference type="InterPro" id="IPR032675">
    <property type="entry name" value="LRR_dom_sf"/>
</dbReference>
<dbReference type="InterPro" id="IPR050216">
    <property type="entry name" value="LRR_domain-containing"/>
</dbReference>
<dbReference type="AlphaFoldDB" id="A0A8C8GVQ2"/>
<proteinExistence type="predicted"/>
<dbReference type="Pfam" id="PF23598">
    <property type="entry name" value="LRR_14"/>
    <property type="match status" value="1"/>
</dbReference>
<dbReference type="InterPro" id="IPR055414">
    <property type="entry name" value="LRR_R13L4/SHOC2-like"/>
</dbReference>
<evidence type="ECO:0000256" key="2">
    <source>
        <dbReference type="ARBA" id="ARBA00022737"/>
    </source>
</evidence>
<feature type="domain" description="Disease resistance R13L4/SHOC-2-like LRR" evidence="3">
    <location>
        <begin position="41"/>
        <end position="161"/>
    </location>
</feature>
<organism evidence="4 5">
    <name type="scientific">Oncorhynchus tshawytscha</name>
    <name type="common">Chinook salmon</name>
    <name type="synonym">Salmo tshawytscha</name>
    <dbReference type="NCBI Taxonomy" id="74940"/>
    <lineage>
        <taxon>Eukaryota</taxon>
        <taxon>Metazoa</taxon>
        <taxon>Chordata</taxon>
        <taxon>Craniata</taxon>
        <taxon>Vertebrata</taxon>
        <taxon>Euteleostomi</taxon>
        <taxon>Actinopterygii</taxon>
        <taxon>Neopterygii</taxon>
        <taxon>Teleostei</taxon>
        <taxon>Protacanthopterygii</taxon>
        <taxon>Salmoniformes</taxon>
        <taxon>Salmonidae</taxon>
        <taxon>Salmoninae</taxon>
        <taxon>Oncorhynchus</taxon>
    </lineage>
</organism>